<dbReference type="FunCoup" id="A0A251VDI7">
    <property type="interactions" value="1"/>
</dbReference>
<dbReference type="AlphaFoldDB" id="A0A251VDI7"/>
<protein>
    <recommendedName>
        <fullName evidence="5">Gamete expressed protein 1</fullName>
    </recommendedName>
</protein>
<dbReference type="Proteomes" id="UP000215914">
    <property type="component" value="Chromosome 3"/>
</dbReference>
<feature type="transmembrane region" description="Helical" evidence="2">
    <location>
        <begin position="482"/>
        <end position="500"/>
    </location>
</feature>
<feature type="transmembrane region" description="Helical" evidence="2">
    <location>
        <begin position="452"/>
        <end position="470"/>
    </location>
</feature>
<keyword evidence="4" id="KW-1185">Reference proteome</keyword>
<feature type="coiled-coil region" evidence="1">
    <location>
        <begin position="189"/>
        <end position="216"/>
    </location>
</feature>
<name>A0A251VDI7_HELAN</name>
<dbReference type="EMBL" id="CM007892">
    <property type="protein sequence ID" value="OTG32982.1"/>
    <property type="molecule type" value="Genomic_DNA"/>
</dbReference>
<dbReference type="PANTHER" id="PTHR33538:SF2">
    <property type="entry name" value="PROTEIN GAMETE EXPRESSED 1"/>
    <property type="match status" value="1"/>
</dbReference>
<evidence type="ECO:0000256" key="2">
    <source>
        <dbReference type="SAM" id="Phobius"/>
    </source>
</evidence>
<accession>A0A251VDI7</accession>
<evidence type="ECO:0000313" key="4">
    <source>
        <dbReference type="Proteomes" id="UP000215914"/>
    </source>
</evidence>
<sequence>MLIASFSYLIFIQAYYHCSSDPMSHRKRFTLGTLWVLVLLSHNIKSYSWLFSSGKVDSNEKPLEFPELSNNIVAEFSMESLTSKKGVSLVEKAKRKAALSNSCWQNAYQNLFKGCSEILAREEQRSRLAWHLSDCFQKDTGRPRFPYCDVKSQMVNCLKKLDEDAHRIYLEFYLETNAICHQLQTEAFKRQTERLVNELKRSAESAEVTLEKIETKADHVLDSSNHIYDSLSSIDIQTQELAQTSKDVEERVNIVLEHSQSVYEQSLKILDSQTELQNGQIKMNERIDEGMTMLNESANKLGEEMNNLRNDAVEIGKEIGRVGDAMFMKMNNLQSKADDIENITETSLDKQKQLLESQNAALEVLQTVTVFQSQALEESRGSLQQLISLGNSQQQELIQRQQQLKQAHDYLFENSKTILAAQETFESKQASMFLAIDKLLSLHNALLLESRVIKAFLVYSISIFILFMFTSTKQTYSVRPRLYIGLCVTFLIEFAVLRYGNDIEQEAWIIRVVRLTFLLLASGQLLYAIYTYRDYETLNYQMLQSLIEKVNRLQGNKQFLCNDDDSDVDWSSWIDSDLPEDELDEIDYMLPEEIRDSSVSREYNLCRRRQ</sequence>
<dbReference type="InParanoid" id="A0A251VDI7"/>
<keyword evidence="2" id="KW-1133">Transmembrane helix</keyword>
<dbReference type="OMA" id="QQTWKIN"/>
<evidence type="ECO:0000313" key="3">
    <source>
        <dbReference type="EMBL" id="OTG32982.1"/>
    </source>
</evidence>
<keyword evidence="2" id="KW-0812">Transmembrane</keyword>
<feature type="transmembrane region" description="Helical" evidence="2">
    <location>
        <begin position="512"/>
        <end position="532"/>
    </location>
</feature>
<evidence type="ECO:0008006" key="5">
    <source>
        <dbReference type="Google" id="ProtNLM"/>
    </source>
</evidence>
<proteinExistence type="predicted"/>
<evidence type="ECO:0000256" key="1">
    <source>
        <dbReference type="SAM" id="Coils"/>
    </source>
</evidence>
<gene>
    <name evidence="3" type="ORF">HannXRQ_Chr03g0092541</name>
</gene>
<dbReference type="PANTHER" id="PTHR33538">
    <property type="entry name" value="PROTEIN GAMETE EXPRESSED 1"/>
    <property type="match status" value="1"/>
</dbReference>
<reference evidence="4" key="1">
    <citation type="journal article" date="2017" name="Nature">
        <title>The sunflower genome provides insights into oil metabolism, flowering and Asterid evolution.</title>
        <authorList>
            <person name="Badouin H."/>
            <person name="Gouzy J."/>
            <person name="Grassa C.J."/>
            <person name="Murat F."/>
            <person name="Staton S.E."/>
            <person name="Cottret L."/>
            <person name="Lelandais-Briere C."/>
            <person name="Owens G.L."/>
            <person name="Carrere S."/>
            <person name="Mayjonade B."/>
            <person name="Legrand L."/>
            <person name="Gill N."/>
            <person name="Kane N.C."/>
            <person name="Bowers J.E."/>
            <person name="Hubner S."/>
            <person name="Bellec A."/>
            <person name="Berard A."/>
            <person name="Berges H."/>
            <person name="Blanchet N."/>
            <person name="Boniface M.C."/>
            <person name="Brunel D."/>
            <person name="Catrice O."/>
            <person name="Chaidir N."/>
            <person name="Claudel C."/>
            <person name="Donnadieu C."/>
            <person name="Faraut T."/>
            <person name="Fievet G."/>
            <person name="Helmstetter N."/>
            <person name="King M."/>
            <person name="Knapp S.J."/>
            <person name="Lai Z."/>
            <person name="Le Paslier M.C."/>
            <person name="Lippi Y."/>
            <person name="Lorenzon L."/>
            <person name="Mandel J.R."/>
            <person name="Marage G."/>
            <person name="Marchand G."/>
            <person name="Marquand E."/>
            <person name="Bret-Mestries E."/>
            <person name="Morien E."/>
            <person name="Nambeesan S."/>
            <person name="Nguyen T."/>
            <person name="Pegot-Espagnet P."/>
            <person name="Pouilly N."/>
            <person name="Raftis F."/>
            <person name="Sallet E."/>
            <person name="Schiex T."/>
            <person name="Thomas J."/>
            <person name="Vandecasteele C."/>
            <person name="Vares D."/>
            <person name="Vear F."/>
            <person name="Vautrin S."/>
            <person name="Crespi M."/>
            <person name="Mangin B."/>
            <person name="Burke J.M."/>
            <person name="Salse J."/>
            <person name="Munos S."/>
            <person name="Vincourt P."/>
            <person name="Rieseberg L.H."/>
            <person name="Langlade N.B."/>
        </authorList>
    </citation>
    <scope>NUCLEOTIDE SEQUENCE [LARGE SCALE GENOMIC DNA]</scope>
    <source>
        <strain evidence="4">cv. SF193</strain>
    </source>
</reference>
<keyword evidence="1" id="KW-0175">Coiled coil</keyword>
<dbReference type="InterPro" id="IPR040346">
    <property type="entry name" value="GEX1/Brambleberry"/>
</dbReference>
<feature type="coiled-coil region" evidence="1">
    <location>
        <begin position="291"/>
        <end position="318"/>
    </location>
</feature>
<organism evidence="3 4">
    <name type="scientific">Helianthus annuus</name>
    <name type="common">Common sunflower</name>
    <dbReference type="NCBI Taxonomy" id="4232"/>
    <lineage>
        <taxon>Eukaryota</taxon>
        <taxon>Viridiplantae</taxon>
        <taxon>Streptophyta</taxon>
        <taxon>Embryophyta</taxon>
        <taxon>Tracheophyta</taxon>
        <taxon>Spermatophyta</taxon>
        <taxon>Magnoliopsida</taxon>
        <taxon>eudicotyledons</taxon>
        <taxon>Gunneridae</taxon>
        <taxon>Pentapetalae</taxon>
        <taxon>asterids</taxon>
        <taxon>campanulids</taxon>
        <taxon>Asterales</taxon>
        <taxon>Asteraceae</taxon>
        <taxon>Asteroideae</taxon>
        <taxon>Heliantheae alliance</taxon>
        <taxon>Heliantheae</taxon>
        <taxon>Helianthus</taxon>
    </lineage>
</organism>
<keyword evidence="2" id="KW-0472">Membrane</keyword>
<dbReference type="STRING" id="4232.A0A251VDI7"/>